<dbReference type="STRING" id="624147.SAMN04487970_10737"/>
<dbReference type="GO" id="GO:1901678">
    <property type="term" value="P:iron coordination entity transport"/>
    <property type="evidence" value="ECO:0007669"/>
    <property type="project" value="UniProtKB-ARBA"/>
</dbReference>
<dbReference type="PANTHER" id="PTHR30532">
    <property type="entry name" value="IRON III DICITRATE-BINDING PERIPLASMIC PROTEIN"/>
    <property type="match status" value="1"/>
</dbReference>
<dbReference type="OrthoDB" id="2652069at2"/>
<evidence type="ECO:0000256" key="3">
    <source>
        <dbReference type="ARBA" id="ARBA00022448"/>
    </source>
</evidence>
<dbReference type="InterPro" id="IPR018060">
    <property type="entry name" value="HTH_AraC"/>
</dbReference>
<sequence>MFKESNVTHYFTQEMVEVAARLWARSSISLMDVRNQVFHPDKPLQKYRLPTSMFIYTQGGSASVTLNHVSYQSGRFGIFHGGKGTELSIYPIDTGLETYMVLYKAESTPFYRRDIQRLLEQVNPFIHLFGFSPENPLYYMEKFQCMHERWNAKSAIHQFYAKSILYQIAHRVYEEFDKGLVSLVEPDFVDSVKRYLDQHYMEPVSIQSIIEMLPVSRSQLVRLFKQRERKNFQEYLNERRLEAAKRHLENTNATIQEIAMGCGFGDELNMQRMFKKNVLMTPSEYRLKMMPNLDVYDIDNDYHHHYNGKGPEHLAKIQRGGELTVFGQTRSKQMILTAAMSLLLLLSACTSSTSVNNEGRANQKPIQTQQVHESTTGAENPAQTQKRVVKTIKGDVEVPASIKRVAVHTWAGDLLALGIIPAISNDAKLGAAKDALSGTQMSMFEDPEEIMAVDPDLIITRTEEQYEKLKNIATTILVPYDTSLEDRMLLFGQVFGVEDAAQKALDSFYAKVDKYVQDFKNKGIYGKTMAIVFYNDDGPFIYGDDWGFGGQILYGLLGFKLPAIIKKEIVDTGKGFRQFSWEAAPDYLKADYLEIGNGDDSLLVKASKNAIWNNVEAVKNNNLITYSKEYDRKSLYVMDKVLDFYHQQFMNLVR</sequence>
<protein>
    <submittedName>
        <fullName evidence="9">Iron complex transport system substrate-binding protein</fullName>
    </submittedName>
</protein>
<reference evidence="10" key="1">
    <citation type="submission" date="2016-10" db="EMBL/GenBank/DDBJ databases">
        <authorList>
            <person name="Varghese N."/>
            <person name="Submissions S."/>
        </authorList>
    </citation>
    <scope>NUCLEOTIDE SEQUENCE [LARGE SCALE GENOMIC DNA]</scope>
    <source>
        <strain evidence="10">CGMCC 1.8946</strain>
    </source>
</reference>
<dbReference type="Pfam" id="PF01497">
    <property type="entry name" value="Peripla_BP_2"/>
    <property type="match status" value="1"/>
</dbReference>
<dbReference type="SMART" id="SM00342">
    <property type="entry name" value="HTH_ARAC"/>
    <property type="match status" value="1"/>
</dbReference>
<dbReference type="GO" id="GO:0003700">
    <property type="term" value="F:DNA-binding transcription factor activity"/>
    <property type="evidence" value="ECO:0007669"/>
    <property type="project" value="InterPro"/>
</dbReference>
<dbReference type="Pfam" id="PF12833">
    <property type="entry name" value="HTH_18"/>
    <property type="match status" value="1"/>
</dbReference>
<feature type="domain" description="HTH araC/xylS-type" evidence="8">
    <location>
        <begin position="203"/>
        <end position="286"/>
    </location>
</feature>
<evidence type="ECO:0000259" key="8">
    <source>
        <dbReference type="SMART" id="SM00342"/>
    </source>
</evidence>
<dbReference type="AlphaFoldDB" id="A0A1G4TYE6"/>
<evidence type="ECO:0000313" key="9">
    <source>
        <dbReference type="EMBL" id="SCW85675.1"/>
    </source>
</evidence>
<dbReference type="InterPro" id="IPR051313">
    <property type="entry name" value="Bact_iron-sidero_bind"/>
</dbReference>
<evidence type="ECO:0000256" key="5">
    <source>
        <dbReference type="ARBA" id="ARBA00023015"/>
    </source>
</evidence>
<feature type="region of interest" description="Disordered" evidence="7">
    <location>
        <begin position="354"/>
        <end position="383"/>
    </location>
</feature>
<evidence type="ECO:0000256" key="4">
    <source>
        <dbReference type="ARBA" id="ARBA00022729"/>
    </source>
</evidence>
<evidence type="ECO:0000256" key="7">
    <source>
        <dbReference type="SAM" id="MobiDB-lite"/>
    </source>
</evidence>
<comment type="subcellular location">
    <subcellularLocation>
        <location evidence="1">Cell envelope</location>
    </subcellularLocation>
</comment>
<dbReference type="GO" id="GO:0043565">
    <property type="term" value="F:sequence-specific DNA binding"/>
    <property type="evidence" value="ECO:0007669"/>
    <property type="project" value="InterPro"/>
</dbReference>
<gene>
    <name evidence="9" type="ORF">SAMN04487970_10737</name>
</gene>
<keyword evidence="3" id="KW-0813">Transport</keyword>
<dbReference type="SUPFAM" id="SSF53807">
    <property type="entry name" value="Helical backbone' metal receptor"/>
    <property type="match status" value="1"/>
</dbReference>
<dbReference type="Proteomes" id="UP000198601">
    <property type="component" value="Unassembled WGS sequence"/>
</dbReference>
<dbReference type="EMBL" id="FMTT01000073">
    <property type="protein sequence ID" value="SCW85675.1"/>
    <property type="molecule type" value="Genomic_DNA"/>
</dbReference>
<dbReference type="InterPro" id="IPR009057">
    <property type="entry name" value="Homeodomain-like_sf"/>
</dbReference>
<proteinExistence type="inferred from homology"/>
<keyword evidence="10" id="KW-1185">Reference proteome</keyword>
<keyword evidence="5" id="KW-0805">Transcription regulation</keyword>
<evidence type="ECO:0000256" key="1">
    <source>
        <dbReference type="ARBA" id="ARBA00004196"/>
    </source>
</evidence>
<dbReference type="RefSeq" id="WP_090677031.1">
    <property type="nucleotide sequence ID" value="NZ_FMTT01000073.1"/>
</dbReference>
<comment type="similarity">
    <text evidence="2">Belongs to the bacterial solute-binding protein 8 family.</text>
</comment>
<accession>A0A1G4TYE6</accession>
<dbReference type="PANTHER" id="PTHR30532:SF29">
    <property type="entry name" value="FE(3+) DICITRATE-BINDING PERIPLASMIC PROTEIN"/>
    <property type="match status" value="1"/>
</dbReference>
<evidence type="ECO:0000256" key="6">
    <source>
        <dbReference type="ARBA" id="ARBA00023163"/>
    </source>
</evidence>
<keyword evidence="6" id="KW-0804">Transcription</keyword>
<dbReference type="Gene3D" id="3.40.50.1980">
    <property type="entry name" value="Nitrogenase molybdenum iron protein domain"/>
    <property type="match status" value="2"/>
</dbReference>
<name>A0A1G4TYE6_9BACL</name>
<evidence type="ECO:0000313" key="10">
    <source>
        <dbReference type="Proteomes" id="UP000198601"/>
    </source>
</evidence>
<evidence type="ECO:0000256" key="2">
    <source>
        <dbReference type="ARBA" id="ARBA00008814"/>
    </source>
</evidence>
<keyword evidence="4" id="KW-0732">Signal</keyword>
<dbReference type="GO" id="GO:0030288">
    <property type="term" value="C:outer membrane-bounded periplasmic space"/>
    <property type="evidence" value="ECO:0007669"/>
    <property type="project" value="TreeGrafter"/>
</dbReference>
<dbReference type="Gene3D" id="1.10.10.60">
    <property type="entry name" value="Homeodomain-like"/>
    <property type="match status" value="2"/>
</dbReference>
<dbReference type="InterPro" id="IPR002491">
    <property type="entry name" value="ABC_transptr_periplasmic_BD"/>
</dbReference>
<feature type="compositionally biased region" description="Polar residues" evidence="7">
    <location>
        <begin position="355"/>
        <end position="383"/>
    </location>
</feature>
<dbReference type="SUPFAM" id="SSF46689">
    <property type="entry name" value="Homeodomain-like"/>
    <property type="match status" value="2"/>
</dbReference>
<organism evidence="9 10">
    <name type="scientific">Paenibacillus tianmuensis</name>
    <dbReference type="NCBI Taxonomy" id="624147"/>
    <lineage>
        <taxon>Bacteria</taxon>
        <taxon>Bacillati</taxon>
        <taxon>Bacillota</taxon>
        <taxon>Bacilli</taxon>
        <taxon>Bacillales</taxon>
        <taxon>Paenibacillaceae</taxon>
        <taxon>Paenibacillus</taxon>
    </lineage>
</organism>